<evidence type="ECO:0000313" key="1">
    <source>
        <dbReference type="EMBL" id="QNH71492.1"/>
    </source>
</evidence>
<reference evidence="1 2" key="1">
    <citation type="submission" date="2020-07" db="EMBL/GenBank/DDBJ databases">
        <title>Complete genome sequence of Rhizobium leguminosarum bacteriophage vB_RlegM_AF3.</title>
        <authorList>
            <person name="Gunathilake D."/>
            <person name="Mackenzie K.D."/>
            <person name="Yost C.K."/>
            <person name="Hynes M.F."/>
        </authorList>
    </citation>
    <scope>NUCLEOTIDE SEQUENCE [LARGE SCALE GENOMIC DNA]</scope>
</reference>
<protein>
    <submittedName>
        <fullName evidence="1">Uncharacterized protein</fullName>
    </submittedName>
</protein>
<proteinExistence type="predicted"/>
<sequence>MVTKKEVYVTYDGKEFDSHVEAAKHESSLGSEADKAYHRFINNTYSGQRLLEKHHLDEPGTWKVEGEDPNCDMGGSHVCPHLGYFEGELEAVIRKAVTLSGFWNWGGGGRITKVEPNLVEKV</sequence>
<evidence type="ECO:0000313" key="2">
    <source>
        <dbReference type="Proteomes" id="UP000515855"/>
    </source>
</evidence>
<organism evidence="1 2">
    <name type="scientific">Rhizobium phage AF3</name>
    <dbReference type="NCBI Taxonomy" id="2763529"/>
    <lineage>
        <taxon>Viruses</taxon>
        <taxon>Duplodnaviria</taxon>
        <taxon>Heunggongvirae</taxon>
        <taxon>Uroviricota</taxon>
        <taxon>Caudoviricetes</taxon>
        <taxon>Pootjesviridae</taxon>
        <taxon>Innesvirus</taxon>
        <taxon>Innesvirus AF3</taxon>
    </lineage>
</organism>
<accession>A0A7G7WW98</accession>
<dbReference type="EMBL" id="MT778837">
    <property type="protein sequence ID" value="QNH71492.1"/>
    <property type="molecule type" value="Genomic_DNA"/>
</dbReference>
<keyword evidence="2" id="KW-1185">Reference proteome</keyword>
<name>A0A7G7WW98_9CAUD</name>
<dbReference type="Proteomes" id="UP000515855">
    <property type="component" value="Segment"/>
</dbReference>
<gene>
    <name evidence="1" type="ORF">AF3_025</name>
</gene>